<protein>
    <submittedName>
        <fullName evidence="1">Uncharacterized protein</fullName>
    </submittedName>
</protein>
<gene>
    <name evidence="1" type="ORF">H6G83_25720</name>
</gene>
<organism evidence="1 2">
    <name type="scientific">Anabaena azotica FACHB-119</name>
    <dbReference type="NCBI Taxonomy" id="947527"/>
    <lineage>
        <taxon>Bacteria</taxon>
        <taxon>Bacillati</taxon>
        <taxon>Cyanobacteriota</taxon>
        <taxon>Cyanophyceae</taxon>
        <taxon>Nostocales</taxon>
        <taxon>Nostocaceae</taxon>
        <taxon>Anabaena</taxon>
        <taxon>Anabaena azotica</taxon>
    </lineage>
</organism>
<evidence type="ECO:0000313" key="1">
    <source>
        <dbReference type="EMBL" id="MBD2503966.1"/>
    </source>
</evidence>
<proteinExistence type="predicted"/>
<dbReference type="EMBL" id="JACJSG010000042">
    <property type="protein sequence ID" value="MBD2503966.1"/>
    <property type="molecule type" value="Genomic_DNA"/>
</dbReference>
<name>A0ABR8DBM1_9NOST</name>
<keyword evidence="2" id="KW-1185">Reference proteome</keyword>
<dbReference type="RefSeq" id="WP_190477271.1">
    <property type="nucleotide sequence ID" value="NZ_JACJSG010000042.1"/>
</dbReference>
<reference evidence="1 2" key="1">
    <citation type="journal article" date="2020" name="ISME J.">
        <title>Comparative genomics reveals insights into cyanobacterial evolution and habitat adaptation.</title>
        <authorList>
            <person name="Chen M.Y."/>
            <person name="Teng W.K."/>
            <person name="Zhao L."/>
            <person name="Hu C.X."/>
            <person name="Zhou Y.K."/>
            <person name="Han B.P."/>
            <person name="Song L.R."/>
            <person name="Shu W.S."/>
        </authorList>
    </citation>
    <scope>NUCLEOTIDE SEQUENCE [LARGE SCALE GENOMIC DNA]</scope>
    <source>
        <strain evidence="1 2">FACHB-119</strain>
    </source>
</reference>
<dbReference type="Proteomes" id="UP000661112">
    <property type="component" value="Unassembled WGS sequence"/>
</dbReference>
<accession>A0ABR8DBM1</accession>
<evidence type="ECO:0000313" key="2">
    <source>
        <dbReference type="Proteomes" id="UP000661112"/>
    </source>
</evidence>
<sequence length="60" mass="6831">MSATAKVEITLDTETYEKLTEKQLESLAIAKLKTMEVEWVSEEIKDKEIDISKLSEEAVN</sequence>
<comment type="caution">
    <text evidence="1">The sequence shown here is derived from an EMBL/GenBank/DDBJ whole genome shotgun (WGS) entry which is preliminary data.</text>
</comment>